<evidence type="ECO:0000313" key="7">
    <source>
        <dbReference type="EMBL" id="GAG59232.1"/>
    </source>
</evidence>
<keyword evidence="5" id="KW-0231">Viral genome packaging</keyword>
<evidence type="ECO:0000256" key="5">
    <source>
        <dbReference type="ARBA" id="ARBA00023219"/>
    </source>
</evidence>
<dbReference type="EMBL" id="BART01007526">
    <property type="protein sequence ID" value="GAG59232.1"/>
    <property type="molecule type" value="Genomic_DNA"/>
</dbReference>
<comment type="caution">
    <text evidence="7">The sequence shown here is derived from an EMBL/GenBank/DDBJ whole genome shotgun (WGS) entry which is preliminary data.</text>
</comment>
<comment type="subcellular location">
    <subcellularLocation>
        <location evidence="1">Virion</location>
    </subcellularLocation>
</comment>
<dbReference type="GO" id="GO:0044423">
    <property type="term" value="C:virion component"/>
    <property type="evidence" value="ECO:0007669"/>
    <property type="project" value="UniProtKB-KW"/>
</dbReference>
<sequence>TNTTFFFTHNSLSTGAMFFEEGNELEGEPLFKFTSIPLAQLYLEAGEGAKNTGWREHEVEARNVPLMWPDGDFGDELQKKIDKTPDIKVKIVNGVLKANGEFHQIVIYEPKKQLIFTQTFKTSPLIIYRTNVIPGEVYGRGPVIDVLADIRTANKVKEYLLKNAALQMTGVYTAMSDGTWNPHTVTIAPGSIIPVGSNSNQNPSIKALEQSGNLQLGEIILADLQANINASLFANPLGEVDDPVKSATEQMLRTQEMLRTSGASFGRLNTEKIKPLVERGVAILAANGRLPPMKVNGKEVGIQMQSPLAQAEAQEEFQSFQVWWAQMQTLPPEVVALGAQVENIPAWTAGKLGLPIAELARSPEEIKAASQQIVQAAQQQEQMDGGAVTGE</sequence>
<organism evidence="7">
    <name type="scientific">marine sediment metagenome</name>
    <dbReference type="NCBI Taxonomy" id="412755"/>
    <lineage>
        <taxon>unclassified sequences</taxon>
        <taxon>metagenomes</taxon>
        <taxon>ecological metagenomes</taxon>
    </lineage>
</organism>
<name>X0ZMB1_9ZZZZ</name>
<evidence type="ECO:0000256" key="3">
    <source>
        <dbReference type="ARBA" id="ARBA00022612"/>
    </source>
</evidence>
<gene>
    <name evidence="7" type="ORF">S01H4_17120</name>
</gene>
<dbReference type="InterPro" id="IPR020991">
    <property type="entry name" value="Connector_podovirus"/>
</dbReference>
<accession>X0ZMB1</accession>
<keyword evidence="6" id="KW-1160">Virus entry into host cell</keyword>
<evidence type="ECO:0000256" key="6">
    <source>
        <dbReference type="ARBA" id="ARBA00023296"/>
    </source>
</evidence>
<evidence type="ECO:0000256" key="2">
    <source>
        <dbReference type="ARBA" id="ARBA00022595"/>
    </source>
</evidence>
<dbReference type="AlphaFoldDB" id="X0ZMB1"/>
<proteinExistence type="predicted"/>
<evidence type="ECO:0000256" key="4">
    <source>
        <dbReference type="ARBA" id="ARBA00022844"/>
    </source>
</evidence>
<keyword evidence="4" id="KW-0946">Virion</keyword>
<evidence type="ECO:0000256" key="1">
    <source>
        <dbReference type="ARBA" id="ARBA00004328"/>
    </source>
</evidence>
<dbReference type="GO" id="GO:0046718">
    <property type="term" value="P:symbiont entry into host cell"/>
    <property type="evidence" value="ECO:0007669"/>
    <property type="project" value="UniProtKB-KW"/>
</dbReference>
<dbReference type="Pfam" id="PF12236">
    <property type="entry name" value="Head-tail_con"/>
    <property type="match status" value="1"/>
</dbReference>
<keyword evidence="3" id="KW-1188">Viral release from host cell</keyword>
<protein>
    <submittedName>
        <fullName evidence="7">Uncharacterized protein</fullName>
    </submittedName>
</protein>
<reference evidence="7" key="1">
    <citation type="journal article" date="2014" name="Front. Microbiol.">
        <title>High frequency of phylogenetically diverse reductive dehalogenase-homologous genes in deep subseafloor sedimentary metagenomes.</title>
        <authorList>
            <person name="Kawai M."/>
            <person name="Futagami T."/>
            <person name="Toyoda A."/>
            <person name="Takaki Y."/>
            <person name="Nishi S."/>
            <person name="Hori S."/>
            <person name="Arai W."/>
            <person name="Tsubouchi T."/>
            <person name="Morono Y."/>
            <person name="Uchiyama I."/>
            <person name="Ito T."/>
            <person name="Fujiyama A."/>
            <person name="Inagaki F."/>
            <person name="Takami H."/>
        </authorList>
    </citation>
    <scope>NUCLEOTIDE SEQUENCE</scope>
    <source>
        <strain evidence="7">Expedition CK06-06</strain>
    </source>
</reference>
<feature type="non-terminal residue" evidence="7">
    <location>
        <position position="1"/>
    </location>
</feature>
<keyword evidence="2" id="KW-1162">Viral penetration into host cytoplasm</keyword>